<organism evidence="1">
    <name type="scientific">marine sediment metagenome</name>
    <dbReference type="NCBI Taxonomy" id="412755"/>
    <lineage>
        <taxon>unclassified sequences</taxon>
        <taxon>metagenomes</taxon>
        <taxon>ecological metagenomes</taxon>
    </lineage>
</organism>
<dbReference type="EMBL" id="LAZR01000153">
    <property type="protein sequence ID" value="KKN85919.1"/>
    <property type="molecule type" value="Genomic_DNA"/>
</dbReference>
<proteinExistence type="predicted"/>
<protein>
    <submittedName>
        <fullName evidence="1">Uncharacterized protein</fullName>
    </submittedName>
</protein>
<name>A0A0F9U2Z1_9ZZZZ</name>
<gene>
    <name evidence="1" type="ORF">LCGC14_0273310</name>
</gene>
<evidence type="ECO:0000313" key="1">
    <source>
        <dbReference type="EMBL" id="KKN85919.1"/>
    </source>
</evidence>
<sequence length="62" mass="7228">MNEGNEVKRTVEQVMRGGKIVPMRELRKGDRFTYRGKEWDATTDASWCESHECWEVNARGPV</sequence>
<comment type="caution">
    <text evidence="1">The sequence shown here is derived from an EMBL/GenBank/DDBJ whole genome shotgun (WGS) entry which is preliminary data.</text>
</comment>
<reference evidence="1" key="1">
    <citation type="journal article" date="2015" name="Nature">
        <title>Complex archaea that bridge the gap between prokaryotes and eukaryotes.</title>
        <authorList>
            <person name="Spang A."/>
            <person name="Saw J.H."/>
            <person name="Jorgensen S.L."/>
            <person name="Zaremba-Niedzwiedzka K."/>
            <person name="Martijn J."/>
            <person name="Lind A.E."/>
            <person name="van Eijk R."/>
            <person name="Schleper C."/>
            <person name="Guy L."/>
            <person name="Ettema T.J."/>
        </authorList>
    </citation>
    <scope>NUCLEOTIDE SEQUENCE</scope>
</reference>
<dbReference type="AlphaFoldDB" id="A0A0F9U2Z1"/>
<accession>A0A0F9U2Z1</accession>